<dbReference type="PANTHER" id="PTHR33223:SF3">
    <property type="match status" value="1"/>
</dbReference>
<accession>A0AAV8TYK0</accession>
<sequence>MLAKSSSGRSKMKKHILGLKGLSDRVGALQFDFEIEKTAKKLRKEARLRKLASSTAVSVTKEQIAPESLYLSSESDSDNEMAQDNHTLRELAVPPVNQQPLCITYPNLEAPFELKSGLIHLLPTFRGLENEDPHKHLKEFHVVCSTMRPQGVTEEQIKLRAFPFSLADAAKDWLFYLPLGTINSWTDMVYIFLDKFFPASRAAGIRRDICGIKQRDSENLHEYWERFKRLCPSCPQHGISDQALIQYFYEGLLPMERRMMDAASGGAIVNKTPQGARDLISTMAANSQQFRFRQEPSRRVNEVSVSFLEDKLNKLTSLVQNLVVGNTQQVKACGICAYTGHPTDMCPTLQTDTPEYANAIENFPGPPQRKYDSYSNTYNPGWRDHPNLSYGSRVQNFQQFQQRPPQQNPPGSGDESKYTKFGESSWSIGNVPKQVRVSRSGKELEPVAGKGRGHGLTPAAKTEVEIQKQKEHPVNFAPTEPKILEIRPPFPERLAKSKKDKEDKEILDTFRKVEINIPLLDAIRNIPRYAKFLKELCTNKKKISEYEKVIALLLHFLISKQVNFAV</sequence>
<evidence type="ECO:0000259" key="2">
    <source>
        <dbReference type="Pfam" id="PF03732"/>
    </source>
</evidence>
<evidence type="ECO:0000256" key="1">
    <source>
        <dbReference type="SAM" id="MobiDB-lite"/>
    </source>
</evidence>
<evidence type="ECO:0000313" key="4">
    <source>
        <dbReference type="Proteomes" id="UP001159364"/>
    </source>
</evidence>
<feature type="region of interest" description="Disordered" evidence="1">
    <location>
        <begin position="362"/>
        <end position="389"/>
    </location>
</feature>
<proteinExistence type="predicted"/>
<feature type="domain" description="Retrotransposon gag" evidence="2">
    <location>
        <begin position="161"/>
        <end position="253"/>
    </location>
</feature>
<gene>
    <name evidence="3" type="ORF">K2173_027150</name>
</gene>
<evidence type="ECO:0000313" key="3">
    <source>
        <dbReference type="EMBL" id="KAJ8771973.1"/>
    </source>
</evidence>
<keyword evidence="4" id="KW-1185">Reference proteome</keyword>
<comment type="caution">
    <text evidence="3">The sequence shown here is derived from an EMBL/GenBank/DDBJ whole genome shotgun (WGS) entry which is preliminary data.</text>
</comment>
<name>A0AAV8TYK0_9ROSI</name>
<dbReference type="Proteomes" id="UP001159364">
    <property type="component" value="Linkage Group LG02"/>
</dbReference>
<dbReference type="Pfam" id="PF03732">
    <property type="entry name" value="Retrotrans_gag"/>
    <property type="match status" value="1"/>
</dbReference>
<dbReference type="AlphaFoldDB" id="A0AAV8TYK0"/>
<dbReference type="EMBL" id="JAIWQS010000002">
    <property type="protein sequence ID" value="KAJ8771973.1"/>
    <property type="molecule type" value="Genomic_DNA"/>
</dbReference>
<protein>
    <recommendedName>
        <fullName evidence="2">Retrotransposon gag domain-containing protein</fullName>
    </recommendedName>
</protein>
<dbReference type="PANTHER" id="PTHR33223">
    <property type="entry name" value="CCHC-TYPE DOMAIN-CONTAINING PROTEIN"/>
    <property type="match status" value="1"/>
</dbReference>
<reference evidence="3 4" key="1">
    <citation type="submission" date="2021-09" db="EMBL/GenBank/DDBJ databases">
        <title>Genomic insights and catalytic innovation underlie evolution of tropane alkaloids biosynthesis.</title>
        <authorList>
            <person name="Wang Y.-J."/>
            <person name="Tian T."/>
            <person name="Huang J.-P."/>
            <person name="Huang S.-X."/>
        </authorList>
    </citation>
    <scope>NUCLEOTIDE SEQUENCE [LARGE SCALE GENOMIC DNA]</scope>
    <source>
        <strain evidence="3">KIB-2018</strain>
        <tissue evidence="3">Leaf</tissue>
    </source>
</reference>
<dbReference type="InterPro" id="IPR005162">
    <property type="entry name" value="Retrotrans_gag_dom"/>
</dbReference>
<organism evidence="3 4">
    <name type="scientific">Erythroxylum novogranatense</name>
    <dbReference type="NCBI Taxonomy" id="1862640"/>
    <lineage>
        <taxon>Eukaryota</taxon>
        <taxon>Viridiplantae</taxon>
        <taxon>Streptophyta</taxon>
        <taxon>Embryophyta</taxon>
        <taxon>Tracheophyta</taxon>
        <taxon>Spermatophyta</taxon>
        <taxon>Magnoliopsida</taxon>
        <taxon>eudicotyledons</taxon>
        <taxon>Gunneridae</taxon>
        <taxon>Pentapetalae</taxon>
        <taxon>rosids</taxon>
        <taxon>fabids</taxon>
        <taxon>Malpighiales</taxon>
        <taxon>Erythroxylaceae</taxon>
        <taxon>Erythroxylum</taxon>
    </lineage>
</organism>
<feature type="region of interest" description="Disordered" evidence="1">
    <location>
        <begin position="401"/>
        <end position="458"/>
    </location>
</feature>